<keyword evidence="4" id="KW-1185">Reference proteome</keyword>
<feature type="region of interest" description="Disordered" evidence="1">
    <location>
        <begin position="126"/>
        <end position="151"/>
    </location>
</feature>
<evidence type="ECO:0000313" key="4">
    <source>
        <dbReference type="Proteomes" id="UP000273307"/>
    </source>
</evidence>
<accession>A0A498QHW0</accession>
<sequence length="151" mass="17469">MRSAARSCDRENLYSSLLTEWRYQRDRGALEALSSRRGPKPGKPAANAAEAEIARLRAELDTAREVIRVQVHCNRFFRWYNHEHKHSGIGLHVPADVHYGRADEIRRHRASVLDTAYRIHPERFIRKPPQPPALPTFRAINSPSKEEEPTR</sequence>
<feature type="domain" description="Integrase catalytic" evidence="2">
    <location>
        <begin position="40"/>
        <end position="91"/>
    </location>
</feature>
<evidence type="ECO:0000313" key="3">
    <source>
        <dbReference type="EMBL" id="VBA44493.1"/>
    </source>
</evidence>
<reference evidence="3 4" key="1">
    <citation type="submission" date="2018-09" db="EMBL/GenBank/DDBJ databases">
        <authorList>
            <person name="Tagini F."/>
        </authorList>
    </citation>
    <scope>NUCLEOTIDE SEQUENCE [LARGE SCALE GENOMIC DNA]</scope>
    <source>
        <strain evidence="3 4">MK136</strain>
    </source>
</reference>
<dbReference type="Pfam" id="PF13683">
    <property type="entry name" value="rve_3"/>
    <property type="match status" value="1"/>
</dbReference>
<organism evidence="3 4">
    <name type="scientific">Mycobacterium attenuatum</name>
    <dbReference type="NCBI Taxonomy" id="2341086"/>
    <lineage>
        <taxon>Bacteria</taxon>
        <taxon>Bacillati</taxon>
        <taxon>Actinomycetota</taxon>
        <taxon>Actinomycetes</taxon>
        <taxon>Mycobacteriales</taxon>
        <taxon>Mycobacteriaceae</taxon>
        <taxon>Mycobacterium</taxon>
    </lineage>
</organism>
<proteinExistence type="predicted"/>
<evidence type="ECO:0000256" key="1">
    <source>
        <dbReference type="SAM" id="MobiDB-lite"/>
    </source>
</evidence>
<evidence type="ECO:0000259" key="2">
    <source>
        <dbReference type="Pfam" id="PF13683"/>
    </source>
</evidence>
<name>A0A498QHW0_9MYCO</name>
<protein>
    <recommendedName>
        <fullName evidence="2">Integrase catalytic domain-containing protein</fullName>
    </recommendedName>
</protein>
<dbReference type="GO" id="GO:0015074">
    <property type="term" value="P:DNA integration"/>
    <property type="evidence" value="ECO:0007669"/>
    <property type="project" value="InterPro"/>
</dbReference>
<dbReference type="Proteomes" id="UP000273307">
    <property type="component" value="Unassembled WGS sequence"/>
</dbReference>
<dbReference type="AlphaFoldDB" id="A0A498QHW0"/>
<gene>
    <name evidence="3" type="ORF">LAUMK136_05654</name>
</gene>
<dbReference type="EMBL" id="UPHP01000167">
    <property type="protein sequence ID" value="VBA44493.1"/>
    <property type="molecule type" value="Genomic_DNA"/>
</dbReference>
<dbReference type="InterPro" id="IPR001584">
    <property type="entry name" value="Integrase_cat-core"/>
</dbReference>